<evidence type="ECO:0000256" key="2">
    <source>
        <dbReference type="ARBA" id="ARBA00022692"/>
    </source>
</evidence>
<feature type="transmembrane region" description="Helical" evidence="5">
    <location>
        <begin position="442"/>
        <end position="463"/>
    </location>
</feature>
<reference evidence="7" key="1">
    <citation type="submission" date="2022-03" db="EMBL/GenBank/DDBJ databases">
        <authorList>
            <person name="Alioto T."/>
            <person name="Alioto T."/>
            <person name="Gomez Garrido J."/>
        </authorList>
    </citation>
    <scope>NUCLEOTIDE SEQUENCE</scope>
</reference>
<keyword evidence="4 5" id="KW-0472">Membrane</keyword>
<dbReference type="GO" id="GO:0016020">
    <property type="term" value="C:membrane"/>
    <property type="evidence" value="ECO:0007669"/>
    <property type="project" value="UniProtKB-SubCell"/>
</dbReference>
<dbReference type="AlphaFoldDB" id="A0AAD1RJD9"/>
<sequence>MDGRSPAVCLTPSSPKKLSFDDLLLEAGGFGRFQVLTLMILCIPRLILPQNFLLHIFISSVPSHHCAIFPNELMGNLTKEDLLLVYIPREVDGAYSSCKMYSQPQLHLLHNNSEVTANKSSLKSCDQGWEYDHSTFISTTATQWDLICERKWLNSALATFFFIGVTMGAICIGYLSDRYGRRTMLLICYILSFVFGSLSAVSISYTMLAVCRTLCGMSLAGLSITTVALSVEWVDMRHRTFAEIITGMFWSVGSVSLALMAYLLRDWHWLLGAVTAPCLLGIISIWWLPESARWLLANGKVEKAEAELARCAVVNGQIYEKSSMNKRIQTLLEHRPPSGSPSYIDLFRTPALRKLSLCLALIWFGVASSYYGISLNITGFGLSMYLTHCLYGLIEFPAKLGIYVLMNWLGRRWTQVLVLMGTAVCIGANMIIPMAFGSLRSAVAIIGKGFSEASFTSIILYTAEIYPTIIRQNGIGYASFVGRLGVSVAPMIMLLEDVWLILPQTLFCCLAVTGGLVANLLPETQNVQLPETISDVESKRCIGADVYCGRCAAQE</sequence>
<evidence type="ECO:0000256" key="1">
    <source>
        <dbReference type="ARBA" id="ARBA00004141"/>
    </source>
</evidence>
<evidence type="ECO:0000256" key="5">
    <source>
        <dbReference type="SAM" id="Phobius"/>
    </source>
</evidence>
<dbReference type="SUPFAM" id="SSF103473">
    <property type="entry name" value="MFS general substrate transporter"/>
    <property type="match status" value="1"/>
</dbReference>
<proteinExistence type="predicted"/>
<dbReference type="PROSITE" id="PS50850">
    <property type="entry name" value="MFS"/>
    <property type="match status" value="1"/>
</dbReference>
<feature type="transmembrane region" description="Helical" evidence="5">
    <location>
        <begin position="475"/>
        <end position="495"/>
    </location>
</feature>
<feature type="transmembrane region" description="Helical" evidence="5">
    <location>
        <begin position="152"/>
        <end position="175"/>
    </location>
</feature>
<feature type="transmembrane region" description="Helical" evidence="5">
    <location>
        <begin position="417"/>
        <end position="436"/>
    </location>
</feature>
<feature type="transmembrane region" description="Helical" evidence="5">
    <location>
        <begin position="187"/>
        <end position="210"/>
    </location>
</feature>
<dbReference type="Gene3D" id="1.20.1250.20">
    <property type="entry name" value="MFS general substrate transporter like domains"/>
    <property type="match status" value="1"/>
</dbReference>
<dbReference type="Proteomes" id="UP001295444">
    <property type="component" value="Chromosome 02"/>
</dbReference>
<dbReference type="InterPro" id="IPR020846">
    <property type="entry name" value="MFS_dom"/>
</dbReference>
<organism evidence="7 8">
    <name type="scientific">Pelobates cultripes</name>
    <name type="common">Western spadefoot toad</name>
    <dbReference type="NCBI Taxonomy" id="61616"/>
    <lineage>
        <taxon>Eukaryota</taxon>
        <taxon>Metazoa</taxon>
        <taxon>Chordata</taxon>
        <taxon>Craniata</taxon>
        <taxon>Vertebrata</taxon>
        <taxon>Euteleostomi</taxon>
        <taxon>Amphibia</taxon>
        <taxon>Batrachia</taxon>
        <taxon>Anura</taxon>
        <taxon>Pelobatoidea</taxon>
        <taxon>Pelobatidae</taxon>
        <taxon>Pelobates</taxon>
    </lineage>
</organism>
<gene>
    <name evidence="7" type="ORF">PECUL_23A014652</name>
</gene>
<feature type="transmembrane region" description="Helical" evidence="5">
    <location>
        <begin position="269"/>
        <end position="288"/>
    </location>
</feature>
<dbReference type="InterPro" id="IPR005828">
    <property type="entry name" value="MFS_sugar_transport-like"/>
</dbReference>
<feature type="transmembrane region" description="Helical" evidence="5">
    <location>
        <begin position="216"/>
        <end position="234"/>
    </location>
</feature>
<feature type="domain" description="Major facilitator superfamily (MFS) profile" evidence="6">
    <location>
        <begin position="67"/>
        <end position="526"/>
    </location>
</feature>
<dbReference type="PANTHER" id="PTHR24064">
    <property type="entry name" value="SOLUTE CARRIER FAMILY 22 MEMBER"/>
    <property type="match status" value="1"/>
</dbReference>
<feature type="transmembrane region" description="Helical" evidence="5">
    <location>
        <begin position="385"/>
        <end position="405"/>
    </location>
</feature>
<comment type="subcellular location">
    <subcellularLocation>
        <location evidence="1">Membrane</location>
        <topology evidence="1">Multi-pass membrane protein</topology>
    </subcellularLocation>
</comment>
<accession>A0AAD1RJD9</accession>
<feature type="transmembrane region" description="Helical" evidence="5">
    <location>
        <begin position="241"/>
        <end position="263"/>
    </location>
</feature>
<dbReference type="EMBL" id="OW240913">
    <property type="protein sequence ID" value="CAH2256571.1"/>
    <property type="molecule type" value="Genomic_DNA"/>
</dbReference>
<dbReference type="GO" id="GO:0022857">
    <property type="term" value="F:transmembrane transporter activity"/>
    <property type="evidence" value="ECO:0007669"/>
    <property type="project" value="InterPro"/>
</dbReference>
<dbReference type="InterPro" id="IPR036259">
    <property type="entry name" value="MFS_trans_sf"/>
</dbReference>
<keyword evidence="2 5" id="KW-0812">Transmembrane</keyword>
<evidence type="ECO:0000313" key="8">
    <source>
        <dbReference type="Proteomes" id="UP001295444"/>
    </source>
</evidence>
<evidence type="ECO:0000313" key="7">
    <source>
        <dbReference type="EMBL" id="CAH2256571.1"/>
    </source>
</evidence>
<keyword evidence="8" id="KW-1185">Reference proteome</keyword>
<evidence type="ECO:0000259" key="6">
    <source>
        <dbReference type="PROSITE" id="PS50850"/>
    </source>
</evidence>
<dbReference type="Pfam" id="PF00083">
    <property type="entry name" value="Sugar_tr"/>
    <property type="match status" value="1"/>
</dbReference>
<feature type="transmembrane region" description="Helical" evidence="5">
    <location>
        <begin position="501"/>
        <end position="521"/>
    </location>
</feature>
<feature type="transmembrane region" description="Helical" evidence="5">
    <location>
        <begin position="355"/>
        <end position="373"/>
    </location>
</feature>
<protein>
    <submittedName>
        <fullName evidence="7">Solute carrier family 22 member 7</fullName>
    </submittedName>
</protein>
<evidence type="ECO:0000256" key="3">
    <source>
        <dbReference type="ARBA" id="ARBA00022989"/>
    </source>
</evidence>
<evidence type="ECO:0000256" key="4">
    <source>
        <dbReference type="ARBA" id="ARBA00023136"/>
    </source>
</evidence>
<name>A0AAD1RJD9_PELCU</name>
<keyword evidence="3 5" id="KW-1133">Transmembrane helix</keyword>